<gene>
    <name evidence="3" type="primary">sapD</name>
    <name evidence="3" type="ORF">NCTC11862_02109</name>
</gene>
<dbReference type="NCBIfam" id="TIGR03769">
    <property type="entry name" value="P_ac_wall_RPT"/>
    <property type="match status" value="2"/>
</dbReference>
<dbReference type="InterPro" id="IPR022395">
    <property type="entry name" value="CHP03773_ABC_transptr-like"/>
</dbReference>
<sequence>MNRLNRGAILPRRLVPLMGALLLALMLIPLPQARAQTHTFDTGHVDAFNVTSQNGQLTLDLKEDVTGQHVRRDPADVVLHVKEDAWTEQTAGIIGEPAYFLPQSQDQNLIWPGWDTLGAQEDFGAVDINFLEVTGPGDIHMWISGAFGGGQSPLTSGDTQLTSGSTIRQESPAHVHTNWAFTQPGSYRMVVQATGVNKSGSHAESNLATYTWTVGESGSTPSSDSTTQLNETPSTATAPKSKSFNGSTPVTSAAPQKQSQAQPQQGSSTSTPAQKCTPALRPMVKDDRQQPATWVQPSELTFGLGSAAQTDLPMAIGPVQPGPVHMIGSTQVPGVPWLGANTQHPSLIEHTTGEVTWELTSFEGPGNMAVYTQGNLGQVVGEEWFTATPGKPSGSHTVPANTHVHPNWVFSKPGTYKVGITQSATLKDGGKVSEAATLTFNVGGSGNADDGHFDFGAVIDPEGSCAGAGGGAGGTGGGTGGGAAGGGSSSSGGQLADTGVTSMTAALGILGLGVIVLGASYIYSARIRQEF</sequence>
<dbReference type="Proteomes" id="UP000254467">
    <property type="component" value="Unassembled WGS sequence"/>
</dbReference>
<name>A0A376CQF2_9CORY</name>
<dbReference type="NCBIfam" id="NF038134">
    <property type="entry name" value="choice_anch_M"/>
    <property type="match status" value="2"/>
</dbReference>
<proteinExistence type="predicted"/>
<feature type="transmembrane region" description="Helical" evidence="2">
    <location>
        <begin position="503"/>
        <end position="523"/>
    </location>
</feature>
<evidence type="ECO:0000256" key="1">
    <source>
        <dbReference type="SAM" id="MobiDB-lite"/>
    </source>
</evidence>
<dbReference type="STRING" id="35756.GCA_001044155_02357"/>
<keyword evidence="2" id="KW-1133">Transmembrane helix</keyword>
<reference evidence="3 4" key="1">
    <citation type="submission" date="2018-06" db="EMBL/GenBank/DDBJ databases">
        <authorList>
            <consortium name="Pathogen Informatics"/>
            <person name="Doyle S."/>
        </authorList>
    </citation>
    <scope>NUCLEOTIDE SEQUENCE [LARGE SCALE GENOMIC DNA]</scope>
    <source>
        <strain evidence="3 4">NCTC11862</strain>
    </source>
</reference>
<keyword evidence="2" id="KW-0472">Membrane</keyword>
<feature type="region of interest" description="Disordered" evidence="1">
    <location>
        <begin position="214"/>
        <end position="276"/>
    </location>
</feature>
<dbReference type="AlphaFoldDB" id="A0A376CQF2"/>
<keyword evidence="2" id="KW-0812">Transmembrane</keyword>
<dbReference type="EMBL" id="UFXQ01000001">
    <property type="protein sequence ID" value="STC70299.1"/>
    <property type="molecule type" value="Genomic_DNA"/>
</dbReference>
<dbReference type="InterPro" id="IPR022435">
    <property type="entry name" value="Surface-anchored_actinobac"/>
</dbReference>
<feature type="compositionally biased region" description="Polar residues" evidence="1">
    <location>
        <begin position="214"/>
        <end position="250"/>
    </location>
</feature>
<evidence type="ECO:0000256" key="2">
    <source>
        <dbReference type="SAM" id="Phobius"/>
    </source>
</evidence>
<dbReference type="NCBIfam" id="TIGR03773">
    <property type="entry name" value="anch_rpt_wall"/>
    <property type="match status" value="1"/>
</dbReference>
<feature type="compositionally biased region" description="Low complexity" evidence="1">
    <location>
        <begin position="251"/>
        <end position="274"/>
    </location>
</feature>
<accession>A0A376CQF2</accession>
<protein>
    <submittedName>
        <fullName evidence="3">Putative surface-anchored protein</fullName>
    </submittedName>
</protein>
<evidence type="ECO:0000313" key="4">
    <source>
        <dbReference type="Proteomes" id="UP000254467"/>
    </source>
</evidence>
<keyword evidence="4" id="KW-1185">Reference proteome</keyword>
<organism evidence="3 4">
    <name type="scientific">Corynebacterium pilosum</name>
    <dbReference type="NCBI Taxonomy" id="35756"/>
    <lineage>
        <taxon>Bacteria</taxon>
        <taxon>Bacillati</taxon>
        <taxon>Actinomycetota</taxon>
        <taxon>Actinomycetes</taxon>
        <taxon>Mycobacteriales</taxon>
        <taxon>Corynebacteriaceae</taxon>
        <taxon>Corynebacterium</taxon>
    </lineage>
</organism>
<evidence type="ECO:0000313" key="3">
    <source>
        <dbReference type="EMBL" id="STC70299.1"/>
    </source>
</evidence>